<dbReference type="PATRIC" id="fig|226910.6.peg.3892"/>
<protein>
    <recommendedName>
        <fullName evidence="3">Glycosyl hydrolase family 32 N-terminal domain-containing protein</fullName>
    </recommendedName>
</protein>
<dbReference type="Proteomes" id="UP000031535">
    <property type="component" value="Unassembled WGS sequence"/>
</dbReference>
<dbReference type="PANTHER" id="PTHR35279">
    <property type="match status" value="1"/>
</dbReference>
<evidence type="ECO:0000313" key="1">
    <source>
        <dbReference type="EMBL" id="KIH82436.1"/>
    </source>
</evidence>
<gene>
    <name evidence="1" type="ORF">UCMB321_3900</name>
</gene>
<proteinExistence type="predicted"/>
<accession>A0A0C2HZB2</accession>
<dbReference type="InterPro" id="IPR023296">
    <property type="entry name" value="Glyco_hydro_beta-prop_sf"/>
</dbReference>
<dbReference type="AlphaFoldDB" id="A0A0C2HZB2"/>
<keyword evidence="2" id="KW-1185">Reference proteome</keyword>
<organism evidence="1 2">
    <name type="scientific">Pseudomonas batumici</name>
    <dbReference type="NCBI Taxonomy" id="226910"/>
    <lineage>
        <taxon>Bacteria</taxon>
        <taxon>Pseudomonadati</taxon>
        <taxon>Pseudomonadota</taxon>
        <taxon>Gammaproteobacteria</taxon>
        <taxon>Pseudomonadales</taxon>
        <taxon>Pseudomonadaceae</taxon>
        <taxon>Pseudomonas</taxon>
    </lineage>
</organism>
<dbReference type="PANTHER" id="PTHR35279:SF1">
    <property type="entry name" value="ARABINANASE_LEVANSUCRASE_INVERTASE"/>
    <property type="match status" value="1"/>
</dbReference>
<dbReference type="STRING" id="226910.UCMB321_3900"/>
<evidence type="ECO:0000313" key="2">
    <source>
        <dbReference type="Proteomes" id="UP000031535"/>
    </source>
</evidence>
<comment type="caution">
    <text evidence="1">The sequence shown here is derived from an EMBL/GenBank/DDBJ whole genome shotgun (WGS) entry which is preliminary data.</text>
</comment>
<dbReference type="EMBL" id="JXDG01000053">
    <property type="protein sequence ID" value="KIH82436.1"/>
    <property type="molecule type" value="Genomic_DNA"/>
</dbReference>
<dbReference type="SUPFAM" id="SSF75005">
    <property type="entry name" value="Arabinanase/levansucrase/invertase"/>
    <property type="match status" value="1"/>
</dbReference>
<dbReference type="OrthoDB" id="9801455at2"/>
<dbReference type="Gene3D" id="2.115.10.20">
    <property type="entry name" value="Glycosyl hydrolase domain, family 43"/>
    <property type="match status" value="2"/>
</dbReference>
<dbReference type="RefSeq" id="WP_040070019.1">
    <property type="nucleotide sequence ID" value="NZ_JXDG01000053.1"/>
</dbReference>
<name>A0A0C2HZB2_9PSED</name>
<evidence type="ECO:0008006" key="3">
    <source>
        <dbReference type="Google" id="ProtNLM"/>
    </source>
</evidence>
<sequence>MWKKLGKIFCAEGQSDWLYSHAMIPIAEQVNGDLYRIYFSSRDKNNRGHGGYLEIDMRDPTKVLRVHPDPVLEPGDLGCFDDSGALPNSIVNVGGRKLLYYTGINLGVTVKIRNSIGLAEWNESTQRFERLFRGPVIDRTRDLPHFVATPEVQFEAGRFRAWFTSCVRWEQGPSEAKHFYHLEYAESADGIDWERNGTVAIEFRDEHEYALGVPRVLKDGDMYRMWFCSRATKDCPTYRIRYATSSDGVQWTRHDEQVGIDVSESGWDSEMICYPFVFDHAGRRYMLYNGNGYGKTGFGIAVWGDE</sequence>
<reference evidence="1 2" key="1">
    <citation type="submission" date="2015-01" db="EMBL/GenBank/DDBJ databases">
        <title>Complete genome of Pseudomonas batumici UCM B-321 producer of the batumin antibiotic with strong antistaphilococcal and potential anticancer activity.</title>
        <authorList>
            <person name="Klochko V.V."/>
            <person name="Zelena L.B."/>
            <person name="Elena K.A."/>
            <person name="Reva O.N."/>
        </authorList>
    </citation>
    <scope>NUCLEOTIDE SEQUENCE [LARGE SCALE GENOMIC DNA]</scope>
    <source>
        <strain evidence="1 2">UCM B-321</strain>
    </source>
</reference>